<dbReference type="PANTHER" id="PTHR43585">
    <property type="entry name" value="FUMIPYRROLE BIOSYNTHESIS PROTEIN C"/>
    <property type="match status" value="1"/>
</dbReference>
<dbReference type="SUPFAM" id="SSF56059">
    <property type="entry name" value="Glutathione synthetase ATP-binding domain-like"/>
    <property type="match status" value="1"/>
</dbReference>
<keyword evidence="3 4" id="KW-0067">ATP-binding</keyword>
<keyword evidence="2 4" id="KW-0547">Nucleotide-binding</keyword>
<dbReference type="Gene3D" id="3.30.470.20">
    <property type="entry name" value="ATP-grasp fold, B domain"/>
    <property type="match status" value="1"/>
</dbReference>
<evidence type="ECO:0000256" key="2">
    <source>
        <dbReference type="ARBA" id="ARBA00022741"/>
    </source>
</evidence>
<dbReference type="RefSeq" id="WP_275812180.1">
    <property type="nucleotide sequence ID" value="NZ_BAAANM010000004.1"/>
</dbReference>
<dbReference type="Gene3D" id="3.30.1490.20">
    <property type="entry name" value="ATP-grasp fold, A domain"/>
    <property type="match status" value="1"/>
</dbReference>
<evidence type="ECO:0000256" key="4">
    <source>
        <dbReference type="PROSITE-ProRule" id="PRU00409"/>
    </source>
</evidence>
<sequence>MILILISPRNAGLPFSAWLAEQAGRLLAVTADGTDIGDGFAETVTVADYTDDEAVLAAARDLARRHHPTSVLALAEVDVERAAVLRGELGLDGLDTAAAAAFRDKVLMKRYARGAGLSVPDFAPVGEVADIVVFMAGHPGRVVAKPRGGSGSTGVHLLDHPSQATGLADAVTAVPYEVEEFVDGALHHVDAFRVAGVPVVAVPSRYTSDGCLAHWTDTPFGSTTLALTDPLGARLVAETWRLIEALPSPPTVCAHAEFFVTASGEIVLCEVAARIGGGPIPTMLQHVLGIDPRQMWARVECGLPVALRSVRERAEAAPHAAFCGIPPQRGRVVRLPEAPVGAHDFTLNTHVGDDWSGQRYEQRKSADFLASWVVTDQDGAALRAKLRDTTAAVSAGFGWELEAVAGGVR</sequence>
<evidence type="ECO:0000313" key="6">
    <source>
        <dbReference type="EMBL" id="MDF2256300.1"/>
    </source>
</evidence>
<evidence type="ECO:0000313" key="7">
    <source>
        <dbReference type="Proteomes" id="UP001220022"/>
    </source>
</evidence>
<feature type="domain" description="ATP-grasp" evidence="5">
    <location>
        <begin position="109"/>
        <end position="301"/>
    </location>
</feature>
<keyword evidence="7" id="KW-1185">Reference proteome</keyword>
<protein>
    <recommendedName>
        <fullName evidence="5">ATP-grasp domain-containing protein</fullName>
    </recommendedName>
</protein>
<organism evidence="6 7">
    <name type="scientific">Streptantibioticus ferralitis</name>
    <dbReference type="NCBI Taxonomy" id="236510"/>
    <lineage>
        <taxon>Bacteria</taxon>
        <taxon>Bacillati</taxon>
        <taxon>Actinomycetota</taxon>
        <taxon>Actinomycetes</taxon>
        <taxon>Kitasatosporales</taxon>
        <taxon>Streptomycetaceae</taxon>
        <taxon>Streptantibioticus</taxon>
    </lineage>
</organism>
<keyword evidence="1" id="KW-0436">Ligase</keyword>
<accession>A0ABT5YXK9</accession>
<proteinExistence type="predicted"/>
<dbReference type="Gene3D" id="3.40.50.20">
    <property type="match status" value="1"/>
</dbReference>
<dbReference type="InterPro" id="IPR052032">
    <property type="entry name" value="ATP-dep_AA_Ligase"/>
</dbReference>
<dbReference type="InterPro" id="IPR011761">
    <property type="entry name" value="ATP-grasp"/>
</dbReference>
<evidence type="ECO:0000256" key="1">
    <source>
        <dbReference type="ARBA" id="ARBA00022598"/>
    </source>
</evidence>
<name>A0ABT5YXK9_9ACTN</name>
<dbReference type="InterPro" id="IPR013815">
    <property type="entry name" value="ATP_grasp_subdomain_1"/>
</dbReference>
<dbReference type="PANTHER" id="PTHR43585:SF2">
    <property type="entry name" value="ATP-GRASP ENZYME FSQD"/>
    <property type="match status" value="1"/>
</dbReference>
<reference evidence="6 7" key="1">
    <citation type="submission" date="2023-03" db="EMBL/GenBank/DDBJ databases">
        <title>Draft genome sequence of type strain Streptomyces ferralitis JCM 14344.</title>
        <authorList>
            <person name="Klaysubun C."/>
            <person name="Duangmal K."/>
        </authorList>
    </citation>
    <scope>NUCLEOTIDE SEQUENCE [LARGE SCALE GENOMIC DNA]</scope>
    <source>
        <strain evidence="6 7">JCM 14344</strain>
    </source>
</reference>
<evidence type="ECO:0000256" key="3">
    <source>
        <dbReference type="ARBA" id="ARBA00022840"/>
    </source>
</evidence>
<dbReference type="EMBL" id="JARHTQ010000006">
    <property type="protein sequence ID" value="MDF2256300.1"/>
    <property type="molecule type" value="Genomic_DNA"/>
</dbReference>
<dbReference type="Proteomes" id="UP001220022">
    <property type="component" value="Unassembled WGS sequence"/>
</dbReference>
<evidence type="ECO:0000259" key="5">
    <source>
        <dbReference type="PROSITE" id="PS50975"/>
    </source>
</evidence>
<dbReference type="PROSITE" id="PS50975">
    <property type="entry name" value="ATP_GRASP"/>
    <property type="match status" value="1"/>
</dbReference>
<comment type="caution">
    <text evidence="6">The sequence shown here is derived from an EMBL/GenBank/DDBJ whole genome shotgun (WGS) entry which is preliminary data.</text>
</comment>
<gene>
    <name evidence="6" type="ORF">P2L57_11305</name>
</gene>